<keyword evidence="6" id="KW-0131">Cell cycle</keyword>
<dbReference type="GO" id="GO:0030261">
    <property type="term" value="P:chromosome condensation"/>
    <property type="evidence" value="ECO:0007669"/>
    <property type="project" value="UniProtKB-KW"/>
</dbReference>
<dbReference type="Proteomes" id="UP000433309">
    <property type="component" value="Unassembled WGS sequence"/>
</dbReference>
<evidence type="ECO:0000256" key="3">
    <source>
        <dbReference type="ARBA" id="ARBA00022829"/>
    </source>
</evidence>
<dbReference type="SUPFAM" id="SSF46785">
    <property type="entry name" value="Winged helix' DNA-binding domain"/>
    <property type="match status" value="1"/>
</dbReference>
<dbReference type="GO" id="GO:0007059">
    <property type="term" value="P:chromosome segregation"/>
    <property type="evidence" value="ECO:0007669"/>
    <property type="project" value="UniProtKB-KW"/>
</dbReference>
<evidence type="ECO:0000259" key="7">
    <source>
        <dbReference type="Pfam" id="PF03882"/>
    </source>
</evidence>
<keyword evidence="2" id="KW-0132">Cell division</keyword>
<evidence type="ECO:0000256" key="5">
    <source>
        <dbReference type="ARBA" id="ARBA00023067"/>
    </source>
</evidence>
<dbReference type="SUPFAM" id="SSF140570">
    <property type="entry name" value="MukF C-terminal domain-like"/>
    <property type="match status" value="1"/>
</dbReference>
<dbReference type="GO" id="GO:0051301">
    <property type="term" value="P:cell division"/>
    <property type="evidence" value="ECO:0007669"/>
    <property type="project" value="UniProtKB-KW"/>
</dbReference>
<evidence type="ECO:0000313" key="9">
    <source>
        <dbReference type="EMBL" id="MRW91853.1"/>
    </source>
</evidence>
<feature type="domain" description="Chromosome partition protein MukF middle" evidence="8">
    <location>
        <begin position="127"/>
        <end position="277"/>
    </location>
</feature>
<evidence type="ECO:0000256" key="1">
    <source>
        <dbReference type="ARBA" id="ARBA00022490"/>
    </source>
</evidence>
<keyword evidence="3" id="KW-0159">Chromosome partition</keyword>
<dbReference type="EMBL" id="WKJK01000009">
    <property type="protein sequence ID" value="MRW91853.1"/>
    <property type="molecule type" value="Genomic_DNA"/>
</dbReference>
<dbReference type="InterPro" id="IPR036141">
    <property type="entry name" value="MukF_M_sp"/>
</dbReference>
<protein>
    <submittedName>
        <fullName evidence="9">Uncharacterized protein</fullName>
    </submittedName>
</protein>
<dbReference type="Pfam" id="PF03882">
    <property type="entry name" value="WHD_KicB"/>
    <property type="match status" value="1"/>
</dbReference>
<evidence type="ECO:0000256" key="6">
    <source>
        <dbReference type="ARBA" id="ARBA00023306"/>
    </source>
</evidence>
<accession>A0A6I2L1T5</accession>
<dbReference type="Gene3D" id="1.20.58.590">
    <property type="entry name" value="Chromosome partition protein MukF, middle domain"/>
    <property type="match status" value="1"/>
</dbReference>
<keyword evidence="4" id="KW-0106">Calcium</keyword>
<keyword evidence="10" id="KW-1185">Reference proteome</keyword>
<dbReference type="Pfam" id="PF17192">
    <property type="entry name" value="MukF_M"/>
    <property type="match status" value="1"/>
</dbReference>
<proteinExistence type="predicted"/>
<dbReference type="InterPro" id="IPR033440">
    <property type="entry name" value="MukF_M"/>
</dbReference>
<comment type="caution">
    <text evidence="9">The sequence shown here is derived from an EMBL/GenBank/DDBJ whole genome shotgun (WGS) entry which is preliminary data.</text>
</comment>
<evidence type="ECO:0000256" key="2">
    <source>
        <dbReference type="ARBA" id="ARBA00022618"/>
    </source>
</evidence>
<keyword evidence="5" id="KW-0226">DNA condensation</keyword>
<dbReference type="AlphaFoldDB" id="A0A6I2L1T5"/>
<name>A0A6I2L1T5_9BURK</name>
<evidence type="ECO:0000313" key="10">
    <source>
        <dbReference type="Proteomes" id="UP000433309"/>
    </source>
</evidence>
<gene>
    <name evidence="9" type="ORF">GJ699_17805</name>
</gene>
<sequence length="456" mass="51567">MEQHEERPSVAGVITEVWLSGCALHLGREETAFIAGIHAYLQHTTILSLDEQSLRRVYAVVFELANAGTDTETQRATFIIARLHAQGVLLRIDSGGWSYEGEYALSPLGMALAEGMQNERTLTRRSLEFMLMRMRTELAQVLAAAAEGGTHEHWEMKVIFPMRDVMLEMMAAVEKRQLGLDAAHKRLRQRITELFDSEWLVAADSCKEMVSSVDRTLSELNAVLCEHVESLQRQLLSLSELAVSHAELSPVVERAQNQLLRLAAWGARRHEDWAQYYANVQIYIRYFVQTDPDNRLRGRLVEQIRQFQDRPFGLVLVAPEPFRHMREVLKPEATVSLAVPNDILLAQGLQERVEAEPDRVEQAVAALVQRLLGEGDIDIVAAVRDIAVDFTDEERFTLLSHVTPELLKNGSTHETMLPQPWIALSLRLEAQTLKLRLPAGLPQLQRAPPFNVKEPE</sequence>
<organism evidence="9 10">
    <name type="scientific">Duganella guangzhouensis</name>
    <dbReference type="NCBI Taxonomy" id="2666084"/>
    <lineage>
        <taxon>Bacteria</taxon>
        <taxon>Pseudomonadati</taxon>
        <taxon>Pseudomonadota</taxon>
        <taxon>Betaproteobacteria</taxon>
        <taxon>Burkholderiales</taxon>
        <taxon>Oxalobacteraceae</taxon>
        <taxon>Telluria group</taxon>
        <taxon>Duganella</taxon>
    </lineage>
</organism>
<reference evidence="9 10" key="1">
    <citation type="submission" date="2019-11" db="EMBL/GenBank/DDBJ databases">
        <title>Novel species isolated from a subtropical stream in China.</title>
        <authorList>
            <person name="Lu H."/>
        </authorList>
    </citation>
    <scope>NUCLEOTIDE SEQUENCE [LARGE SCALE GENOMIC DNA]</scope>
    <source>
        <strain evidence="9 10">FT80W</strain>
    </source>
</reference>
<dbReference type="RefSeq" id="WP_154378688.1">
    <property type="nucleotide sequence ID" value="NZ_WKJK01000009.1"/>
</dbReference>
<evidence type="ECO:0000259" key="8">
    <source>
        <dbReference type="Pfam" id="PF17192"/>
    </source>
</evidence>
<dbReference type="InterPro" id="IPR036390">
    <property type="entry name" value="WH_DNA-bd_sf"/>
</dbReference>
<feature type="domain" description="Chromosome partition protein MukF winged-helix" evidence="7">
    <location>
        <begin position="18"/>
        <end position="114"/>
    </location>
</feature>
<dbReference type="InterPro" id="IPR033439">
    <property type="entry name" value="MukF_WHTH"/>
</dbReference>
<keyword evidence="1" id="KW-0963">Cytoplasm</keyword>
<evidence type="ECO:0000256" key="4">
    <source>
        <dbReference type="ARBA" id="ARBA00022837"/>
    </source>
</evidence>